<feature type="region of interest" description="Disordered" evidence="1">
    <location>
        <begin position="254"/>
        <end position="273"/>
    </location>
</feature>
<feature type="compositionally biased region" description="Low complexity" evidence="1">
    <location>
        <begin position="138"/>
        <end position="164"/>
    </location>
</feature>
<evidence type="ECO:0000313" key="2">
    <source>
        <dbReference type="EMBL" id="KAJ6438621.1"/>
    </source>
</evidence>
<gene>
    <name evidence="2" type="ORF">O9K51_09215</name>
</gene>
<dbReference type="GO" id="GO:0016787">
    <property type="term" value="F:hydrolase activity"/>
    <property type="evidence" value="ECO:0007669"/>
    <property type="project" value="UniProtKB-KW"/>
</dbReference>
<comment type="caution">
    <text evidence="2">The sequence shown here is derived from an EMBL/GenBank/DDBJ whole genome shotgun (WGS) entry which is preliminary data.</text>
</comment>
<dbReference type="Proteomes" id="UP001163105">
    <property type="component" value="Unassembled WGS sequence"/>
</dbReference>
<keyword evidence="3" id="KW-1185">Reference proteome</keyword>
<dbReference type="EMBL" id="JAQHRD010000008">
    <property type="protein sequence ID" value="KAJ6438621.1"/>
    <property type="molecule type" value="Genomic_DNA"/>
</dbReference>
<feature type="region of interest" description="Disordered" evidence="1">
    <location>
        <begin position="132"/>
        <end position="248"/>
    </location>
</feature>
<feature type="compositionally biased region" description="Gly residues" evidence="1">
    <location>
        <begin position="218"/>
        <end position="232"/>
    </location>
</feature>
<feature type="compositionally biased region" description="Polar residues" evidence="1">
    <location>
        <begin position="254"/>
        <end position="263"/>
    </location>
</feature>
<name>A0AB34FIZ2_9HYPO</name>
<evidence type="ECO:0000256" key="1">
    <source>
        <dbReference type="SAM" id="MobiDB-lite"/>
    </source>
</evidence>
<sequence length="363" mass="38434">MAPANSKANYKTYEAQARMVRAIVAAHPDVKWNYKDIVVCYGSDMTDHALNHRFRRFRAQAIIVREARRLGYDMKDMMPPDDLPDAQDRVDKTNIAKYFGQSTADGMQFQFRAIKKDAEKLRHTVAENGDASSCLNLSATPSAATTPSKSVTTPTSSRRSGPGTARKRRVIDLKQESSDDDGTGAEDSNYSERDQTPSKRSKTAATTTTTSTSASAVAGGGLVGTGAAGQGATGQKNVTPRRAAQKANVTIASAAAQLQDSESPTPPIERKPTMPVRQAAVAAPVAVAPSTERRPSLFGGPFNGGGGGGGRPRAVAPVAPAALPSAFARNGSDVYMTSTARPGGSFSHDMAQFVNDDFEDGEY</sequence>
<feature type="compositionally biased region" description="Low complexity" evidence="1">
    <location>
        <begin position="203"/>
        <end position="217"/>
    </location>
</feature>
<reference evidence="2" key="1">
    <citation type="submission" date="2023-01" db="EMBL/GenBank/DDBJ databases">
        <title>The growth and conidiation of Purpureocillium lavendulum are regulated by nitrogen source and histone H3K14 acetylation.</title>
        <authorList>
            <person name="Tang P."/>
            <person name="Han J."/>
            <person name="Zhang C."/>
            <person name="Tang P."/>
            <person name="Qi F."/>
            <person name="Zhang K."/>
            <person name="Liang L."/>
        </authorList>
    </citation>
    <scope>NUCLEOTIDE SEQUENCE</scope>
    <source>
        <strain evidence="2">YMF1.00683</strain>
    </source>
</reference>
<organism evidence="2 3">
    <name type="scientific">Purpureocillium lavendulum</name>
    <dbReference type="NCBI Taxonomy" id="1247861"/>
    <lineage>
        <taxon>Eukaryota</taxon>
        <taxon>Fungi</taxon>
        <taxon>Dikarya</taxon>
        <taxon>Ascomycota</taxon>
        <taxon>Pezizomycotina</taxon>
        <taxon>Sordariomycetes</taxon>
        <taxon>Hypocreomycetidae</taxon>
        <taxon>Hypocreales</taxon>
        <taxon>Ophiocordycipitaceae</taxon>
        <taxon>Purpureocillium</taxon>
    </lineage>
</organism>
<feature type="compositionally biased region" description="Gly residues" evidence="1">
    <location>
        <begin position="301"/>
        <end position="311"/>
    </location>
</feature>
<feature type="region of interest" description="Disordered" evidence="1">
    <location>
        <begin position="280"/>
        <end position="313"/>
    </location>
</feature>
<evidence type="ECO:0000313" key="3">
    <source>
        <dbReference type="Proteomes" id="UP001163105"/>
    </source>
</evidence>
<accession>A0AB34FIZ2</accession>
<feature type="compositionally biased region" description="Low complexity" evidence="1">
    <location>
        <begin position="280"/>
        <end position="289"/>
    </location>
</feature>
<protein>
    <submittedName>
        <fullName evidence="2">Ubiquitin C-terminal hydrolase family protein</fullName>
    </submittedName>
</protein>
<proteinExistence type="predicted"/>
<keyword evidence="2" id="KW-0378">Hydrolase</keyword>
<dbReference type="AlphaFoldDB" id="A0AB34FIZ2"/>